<dbReference type="Gene3D" id="1.20.81.30">
    <property type="entry name" value="Type II secretion system (T2SS), domain F"/>
    <property type="match status" value="2"/>
</dbReference>
<evidence type="ECO:0000256" key="3">
    <source>
        <dbReference type="ARBA" id="ARBA00022448"/>
    </source>
</evidence>
<dbReference type="PANTHER" id="PTHR30012:SF0">
    <property type="entry name" value="TYPE II SECRETION SYSTEM PROTEIN F-RELATED"/>
    <property type="match status" value="1"/>
</dbReference>
<sequence length="396" mass="43901">MERYRYKARTMDGKKRKGTAEAGNEKLLLKKLKEEGLFCFWYVRESRKDPLPSSGKIKRKELSFFCHQMSAMVQAQVPITKAIRICGQTSENNVRGLLNRLNDQIERGYTLSEAMGRLEHAFPELMVRVVEAGEKSGRLGQLLEKMGKRFERESRLEQKVRNVMTYPAILLAVTVACSLFLFAAVIPQFAVLLSGSSLPVTTRVMLKISNFLTEYPLLFCLSWGVALAGIWGIFQIPAVRLQASRIQMTLPVVGKLIRISNGARFACSFSILYGSGVGALESMETAGRMMNHVYARKRMKDFAEAVRSGSPLGEVFSGESLFPPAFAAMVAAGEESGQLAGILERAGEFYEGEEEGALEQLLALLEPAMILLMGLIVGTVVLSVLIPLYSLYSQML</sequence>
<dbReference type="AlphaFoldDB" id="A0A9D2TGK8"/>
<evidence type="ECO:0000313" key="12">
    <source>
        <dbReference type="EMBL" id="HJC68023.1"/>
    </source>
</evidence>
<dbReference type="FunFam" id="1.20.81.30:FF:000001">
    <property type="entry name" value="Type II secretion system protein F"/>
    <property type="match status" value="1"/>
</dbReference>
<evidence type="ECO:0000256" key="10">
    <source>
        <dbReference type="SAM" id="Phobius"/>
    </source>
</evidence>
<evidence type="ECO:0000313" key="13">
    <source>
        <dbReference type="Proteomes" id="UP000823863"/>
    </source>
</evidence>
<evidence type="ECO:0000256" key="4">
    <source>
        <dbReference type="ARBA" id="ARBA00022475"/>
    </source>
</evidence>
<dbReference type="InterPro" id="IPR003004">
    <property type="entry name" value="GspF/PilC"/>
</dbReference>
<gene>
    <name evidence="12" type="ORF">H9931_15155</name>
</gene>
<evidence type="ECO:0000256" key="7">
    <source>
        <dbReference type="ARBA" id="ARBA00022989"/>
    </source>
</evidence>
<comment type="similarity">
    <text evidence="2 9">Belongs to the GSP F family.</text>
</comment>
<keyword evidence="7 10" id="KW-1133">Transmembrane helix</keyword>
<comment type="subcellular location">
    <subcellularLocation>
        <location evidence="1">Cell inner membrane</location>
        <topology evidence="1">Multi-pass membrane protein</topology>
    </subcellularLocation>
    <subcellularLocation>
        <location evidence="9">Cell membrane</location>
        <topology evidence="9">Multi-pass membrane protein</topology>
    </subcellularLocation>
</comment>
<dbReference type="GO" id="GO:0015628">
    <property type="term" value="P:protein secretion by the type II secretion system"/>
    <property type="evidence" value="ECO:0007669"/>
    <property type="project" value="TreeGrafter"/>
</dbReference>
<dbReference type="Proteomes" id="UP000823863">
    <property type="component" value="Unassembled WGS sequence"/>
</dbReference>
<feature type="transmembrane region" description="Helical" evidence="10">
    <location>
        <begin position="168"/>
        <end position="195"/>
    </location>
</feature>
<dbReference type="PRINTS" id="PR00812">
    <property type="entry name" value="BCTERIALGSPF"/>
</dbReference>
<keyword evidence="6 9" id="KW-0812">Transmembrane</keyword>
<dbReference type="InterPro" id="IPR042094">
    <property type="entry name" value="T2SS_GspF_sf"/>
</dbReference>
<protein>
    <submittedName>
        <fullName evidence="12">Type II secretion system F family protein</fullName>
    </submittedName>
</protein>
<dbReference type="GO" id="GO:0005886">
    <property type="term" value="C:plasma membrane"/>
    <property type="evidence" value="ECO:0007669"/>
    <property type="project" value="UniProtKB-SubCell"/>
</dbReference>
<keyword evidence="4" id="KW-1003">Cell membrane</keyword>
<dbReference type="InterPro" id="IPR001992">
    <property type="entry name" value="T2SS_GspF/T4SS_PilC_CS"/>
</dbReference>
<dbReference type="Pfam" id="PF00482">
    <property type="entry name" value="T2SSF"/>
    <property type="match status" value="2"/>
</dbReference>
<feature type="domain" description="Type II secretion system protein GspF" evidence="11">
    <location>
        <begin position="65"/>
        <end position="187"/>
    </location>
</feature>
<comment type="caution">
    <text evidence="12">The sequence shown here is derived from an EMBL/GenBank/DDBJ whole genome shotgun (WGS) entry which is preliminary data.</text>
</comment>
<evidence type="ECO:0000256" key="2">
    <source>
        <dbReference type="ARBA" id="ARBA00005745"/>
    </source>
</evidence>
<proteinExistence type="inferred from homology"/>
<evidence type="ECO:0000256" key="9">
    <source>
        <dbReference type="RuleBase" id="RU003923"/>
    </source>
</evidence>
<reference evidence="12" key="2">
    <citation type="submission" date="2021-04" db="EMBL/GenBank/DDBJ databases">
        <authorList>
            <person name="Gilroy R."/>
        </authorList>
    </citation>
    <scope>NUCLEOTIDE SEQUENCE</scope>
    <source>
        <strain evidence="12">CHK198-12963</strain>
    </source>
</reference>
<dbReference type="InterPro" id="IPR018076">
    <property type="entry name" value="T2SS_GspF_dom"/>
</dbReference>
<keyword evidence="8 10" id="KW-0472">Membrane</keyword>
<name>A0A9D2TGK8_9FIRM</name>
<reference evidence="12" key="1">
    <citation type="journal article" date="2021" name="PeerJ">
        <title>Extensive microbial diversity within the chicken gut microbiome revealed by metagenomics and culture.</title>
        <authorList>
            <person name="Gilroy R."/>
            <person name="Ravi A."/>
            <person name="Getino M."/>
            <person name="Pursley I."/>
            <person name="Horton D.L."/>
            <person name="Alikhan N.F."/>
            <person name="Baker D."/>
            <person name="Gharbi K."/>
            <person name="Hall N."/>
            <person name="Watson M."/>
            <person name="Adriaenssens E.M."/>
            <person name="Foster-Nyarko E."/>
            <person name="Jarju S."/>
            <person name="Secka A."/>
            <person name="Antonio M."/>
            <person name="Oren A."/>
            <person name="Chaudhuri R.R."/>
            <person name="La Ragione R."/>
            <person name="Hildebrand F."/>
            <person name="Pallen M.J."/>
        </authorList>
    </citation>
    <scope>NUCLEOTIDE SEQUENCE</scope>
    <source>
        <strain evidence="12">CHK198-12963</strain>
    </source>
</reference>
<keyword evidence="3 9" id="KW-0813">Transport</keyword>
<dbReference type="PROSITE" id="PS00874">
    <property type="entry name" value="T2SP_F"/>
    <property type="match status" value="1"/>
</dbReference>
<feature type="domain" description="Type II secretion system protein GspF" evidence="11">
    <location>
        <begin position="266"/>
        <end position="387"/>
    </location>
</feature>
<evidence type="ECO:0000256" key="8">
    <source>
        <dbReference type="ARBA" id="ARBA00023136"/>
    </source>
</evidence>
<keyword evidence="5" id="KW-0997">Cell inner membrane</keyword>
<evidence type="ECO:0000256" key="6">
    <source>
        <dbReference type="ARBA" id="ARBA00022692"/>
    </source>
</evidence>
<organism evidence="12 13">
    <name type="scientific">Candidatus Enterocloster excrementigallinarum</name>
    <dbReference type="NCBI Taxonomy" id="2838558"/>
    <lineage>
        <taxon>Bacteria</taxon>
        <taxon>Bacillati</taxon>
        <taxon>Bacillota</taxon>
        <taxon>Clostridia</taxon>
        <taxon>Lachnospirales</taxon>
        <taxon>Lachnospiraceae</taxon>
        <taxon>Enterocloster</taxon>
    </lineage>
</organism>
<accession>A0A9D2TGK8</accession>
<evidence type="ECO:0000256" key="1">
    <source>
        <dbReference type="ARBA" id="ARBA00004429"/>
    </source>
</evidence>
<dbReference type="PANTHER" id="PTHR30012">
    <property type="entry name" value="GENERAL SECRETION PATHWAY PROTEIN"/>
    <property type="match status" value="1"/>
</dbReference>
<evidence type="ECO:0000256" key="5">
    <source>
        <dbReference type="ARBA" id="ARBA00022519"/>
    </source>
</evidence>
<feature type="transmembrane region" description="Helical" evidence="10">
    <location>
        <begin position="368"/>
        <end position="392"/>
    </location>
</feature>
<dbReference type="EMBL" id="DWWB01000089">
    <property type="protein sequence ID" value="HJC68023.1"/>
    <property type="molecule type" value="Genomic_DNA"/>
</dbReference>
<evidence type="ECO:0000259" key="11">
    <source>
        <dbReference type="Pfam" id="PF00482"/>
    </source>
</evidence>
<feature type="transmembrane region" description="Helical" evidence="10">
    <location>
        <begin position="215"/>
        <end position="241"/>
    </location>
</feature>